<organism evidence="3 4">
    <name type="scientific">Campylobacter pinnipediorum subsp. pinnipediorum</name>
    <dbReference type="NCBI Taxonomy" id="1660067"/>
    <lineage>
        <taxon>Bacteria</taxon>
        <taxon>Pseudomonadati</taxon>
        <taxon>Campylobacterota</taxon>
        <taxon>Epsilonproteobacteria</taxon>
        <taxon>Campylobacterales</taxon>
        <taxon>Campylobacteraceae</taxon>
        <taxon>Campylobacter</taxon>
    </lineage>
</organism>
<dbReference type="RefSeq" id="WP_078387426.1">
    <property type="nucleotide sequence ID" value="NZ_CP012546.1"/>
</dbReference>
<gene>
    <name evidence="3" type="ORF">BFG04_06740</name>
</gene>
<dbReference type="AlphaFoldDB" id="A0AAX0L878"/>
<protein>
    <recommendedName>
        <fullName evidence="2">DUF302 domain-containing protein</fullName>
    </recommendedName>
</protein>
<dbReference type="InterPro" id="IPR035923">
    <property type="entry name" value="TT1751-like_sf"/>
</dbReference>
<name>A0AAX0L878_9BACT</name>
<evidence type="ECO:0000256" key="1">
    <source>
        <dbReference type="SAM" id="SignalP"/>
    </source>
</evidence>
<proteinExistence type="predicted"/>
<feature type="chain" id="PRO_5043432461" description="DUF302 domain-containing protein" evidence="1">
    <location>
        <begin position="22"/>
        <end position="143"/>
    </location>
</feature>
<keyword evidence="1" id="KW-0732">Signal</keyword>
<feature type="domain" description="DUF302" evidence="2">
    <location>
        <begin position="51"/>
        <end position="111"/>
    </location>
</feature>
<dbReference type="InterPro" id="IPR005180">
    <property type="entry name" value="DUF302"/>
</dbReference>
<feature type="signal peptide" evidence="1">
    <location>
        <begin position="1"/>
        <end position="21"/>
    </location>
</feature>
<dbReference type="CDD" id="cd14797">
    <property type="entry name" value="DUF302"/>
    <property type="match status" value="1"/>
</dbReference>
<reference evidence="3 4" key="1">
    <citation type="submission" date="2016-08" db="EMBL/GenBank/DDBJ databases">
        <title>Campylobacter species from sea mammals.</title>
        <authorList>
            <person name="Gilbert M.J."/>
            <person name="Byrne B.A."/>
            <person name="Zomer A.L."/>
            <person name="Wagenaar J.A."/>
        </authorList>
    </citation>
    <scope>NUCLEOTIDE SEQUENCE [LARGE SCALE GENOMIC DNA]</scope>
    <source>
        <strain evidence="3 4">1105248</strain>
    </source>
</reference>
<dbReference type="EMBL" id="MCRK01000046">
    <property type="protein sequence ID" value="OPA74415.1"/>
    <property type="molecule type" value="Genomic_DNA"/>
</dbReference>
<dbReference type="Pfam" id="PF03625">
    <property type="entry name" value="DUF302"/>
    <property type="match status" value="1"/>
</dbReference>
<comment type="caution">
    <text evidence="3">The sequence shown here is derived from an EMBL/GenBank/DDBJ whole genome shotgun (WGS) entry which is preliminary data.</text>
</comment>
<dbReference type="Proteomes" id="UP000189728">
    <property type="component" value="Unassembled WGS sequence"/>
</dbReference>
<dbReference type="PANTHER" id="PTHR38342:SF2">
    <property type="entry name" value="INNER MEMBRANE OR EXPORTED"/>
    <property type="match status" value="1"/>
</dbReference>
<evidence type="ECO:0000313" key="4">
    <source>
        <dbReference type="Proteomes" id="UP000189728"/>
    </source>
</evidence>
<dbReference type="PANTHER" id="PTHR38342">
    <property type="entry name" value="SLR5037 PROTEIN"/>
    <property type="match status" value="1"/>
</dbReference>
<accession>A0AAX0L878</accession>
<evidence type="ECO:0000313" key="3">
    <source>
        <dbReference type="EMBL" id="OPA74415.1"/>
    </source>
</evidence>
<sequence>MKKIFILALFTCLAFSSSNLIKLQTNLSVDETTKKALEILKSKELKVFDVIQHSKLAKDVGLDMSDTTVIIFGSPKVGTLLMQCSNEIALELPLKFLIYKNQDKTILAYEDIKQTAKRYNAQDCNIVSKISEVQDKLSHTITK</sequence>
<evidence type="ECO:0000259" key="2">
    <source>
        <dbReference type="Pfam" id="PF03625"/>
    </source>
</evidence>
<dbReference type="SUPFAM" id="SSF103247">
    <property type="entry name" value="TT1751-like"/>
    <property type="match status" value="1"/>
</dbReference>
<dbReference type="Gene3D" id="3.30.310.70">
    <property type="entry name" value="TT1751-like domain"/>
    <property type="match status" value="1"/>
</dbReference>